<evidence type="ECO:0000259" key="1">
    <source>
        <dbReference type="Pfam" id="PF05699"/>
    </source>
</evidence>
<proteinExistence type="predicted"/>
<dbReference type="PANTHER" id="PTHR37162">
    <property type="entry name" value="HAT FAMILY DIMERISATION DOMAINCONTAINING PROTEIN-RELATED"/>
    <property type="match status" value="1"/>
</dbReference>
<dbReference type="AlphaFoldDB" id="A0A3N0XWI6"/>
<accession>A0A3N0XWI6</accession>
<comment type="caution">
    <text evidence="2">The sequence shown here is derived from an EMBL/GenBank/DDBJ whole genome shotgun (WGS) entry which is preliminary data.</text>
</comment>
<evidence type="ECO:0000313" key="2">
    <source>
        <dbReference type="EMBL" id="ROK02833.1"/>
    </source>
</evidence>
<dbReference type="Proteomes" id="UP000281406">
    <property type="component" value="Unassembled WGS sequence"/>
</dbReference>
<dbReference type="EMBL" id="RJVU01058418">
    <property type="protein sequence ID" value="ROK02833.1"/>
    <property type="molecule type" value="Genomic_DNA"/>
</dbReference>
<evidence type="ECO:0000313" key="3">
    <source>
        <dbReference type="Proteomes" id="UP000281406"/>
    </source>
</evidence>
<protein>
    <recommendedName>
        <fullName evidence="1">HAT C-terminal dimerisation domain-containing protein</fullName>
    </recommendedName>
</protein>
<reference evidence="2 3" key="1">
    <citation type="submission" date="2018-10" db="EMBL/GenBank/DDBJ databases">
        <title>Genome assembly for a Yunnan-Guizhou Plateau 3E fish, Anabarilius grahami (Regan), and its evolutionary and genetic applications.</title>
        <authorList>
            <person name="Jiang W."/>
        </authorList>
    </citation>
    <scope>NUCLEOTIDE SEQUENCE [LARGE SCALE GENOMIC DNA]</scope>
    <source>
        <strain evidence="2">AG-KIZ</strain>
        <tissue evidence="2">Muscle</tissue>
    </source>
</reference>
<dbReference type="GO" id="GO:0046983">
    <property type="term" value="F:protein dimerization activity"/>
    <property type="evidence" value="ECO:0007669"/>
    <property type="project" value="InterPro"/>
</dbReference>
<feature type="domain" description="HAT C-terminal dimerisation" evidence="1">
    <location>
        <begin position="518"/>
        <end position="572"/>
    </location>
</feature>
<dbReference type="InterPro" id="IPR012337">
    <property type="entry name" value="RNaseH-like_sf"/>
</dbReference>
<dbReference type="PANTHER" id="PTHR37162:SF10">
    <property type="entry name" value="DUF4371 DOMAIN-CONTAINING PROTEIN"/>
    <property type="match status" value="1"/>
</dbReference>
<organism evidence="2 3">
    <name type="scientific">Anabarilius grahami</name>
    <name type="common">Kanglang fish</name>
    <name type="synonym">Barilius grahami</name>
    <dbReference type="NCBI Taxonomy" id="495550"/>
    <lineage>
        <taxon>Eukaryota</taxon>
        <taxon>Metazoa</taxon>
        <taxon>Chordata</taxon>
        <taxon>Craniata</taxon>
        <taxon>Vertebrata</taxon>
        <taxon>Euteleostomi</taxon>
        <taxon>Actinopterygii</taxon>
        <taxon>Neopterygii</taxon>
        <taxon>Teleostei</taxon>
        <taxon>Ostariophysi</taxon>
        <taxon>Cypriniformes</taxon>
        <taxon>Xenocyprididae</taxon>
        <taxon>Xenocypridinae</taxon>
        <taxon>Xenocypridinae incertae sedis</taxon>
        <taxon>Anabarilius</taxon>
    </lineage>
</organism>
<dbReference type="SUPFAM" id="SSF53098">
    <property type="entry name" value="Ribonuclease H-like"/>
    <property type="match status" value="1"/>
</dbReference>
<sequence>MEKETESEAPPSSIKKRCGYNKNWENEYLWLKGVEGDTERAFCDLCKTSISIGHGGEYDVKRHRLTETHKKRVQQKETSKSMDAFLRPKNDFLADKVTAAEVTSVYHTVQHATSYRAGDCGTKLAPTIYPDSDIAKRMACGRTKAEAIVTDVLAPASVEDCLKVLRRPLNEQREATTKAHTPFFSVASDATNHGTTKLFPLSVRYWTPDLGVQTKVLDFYDDSDETSAAIHNQIVTKLEENGLGLDMISAYSADNASLNYGRYNSVFQKLKENNNCILKANCVAHIIHNSAKHAGDRLNIDIENVVSKTFSHFSSSAKRIEELKSIHTFVEIEYQSLLRHVPTRWLSLWPAVKRLHDSWAPIKTYFLSLGEDQCPKSLWRLFKDDQDGEGNPLDLQVYLSFLSNALKIFHDTVLVLEREDGTTGVLLQQFPDRQAAVLREDMCNFYQSSLTYLEQRYDFSDSNYQKKVASLALKSPFNFSHLCEAVEVLQLSKKLDMDALYDEYCVILPHQQAIVQSGAPVVEKWATLLKHTHTPNMTALASFLLSVPITNASVERVFSLMTGCWTDTRNRCSVNLIKSEIQVKSNFTFSCKDFYTYVVKKKVLLNAVRSNKKYKFKKKPEVLYTSTDPDQTQKLL</sequence>
<dbReference type="OrthoDB" id="6782434at2759"/>
<gene>
    <name evidence="2" type="ORF">DPX16_0334</name>
</gene>
<keyword evidence="3" id="KW-1185">Reference proteome</keyword>
<dbReference type="InterPro" id="IPR008906">
    <property type="entry name" value="HATC_C_dom"/>
</dbReference>
<name>A0A3N0XWI6_ANAGA</name>
<dbReference type="Pfam" id="PF05699">
    <property type="entry name" value="Dimer_Tnp_hAT"/>
    <property type="match status" value="1"/>
</dbReference>